<proteinExistence type="predicted"/>
<reference evidence="1" key="1">
    <citation type="submission" date="2020-05" db="EMBL/GenBank/DDBJ databases">
        <authorList>
            <person name="Chiriac C."/>
            <person name="Salcher M."/>
            <person name="Ghai R."/>
            <person name="Kavagutti S V."/>
        </authorList>
    </citation>
    <scope>NUCLEOTIDE SEQUENCE</scope>
</reference>
<organism evidence="1">
    <name type="scientific">freshwater metagenome</name>
    <dbReference type="NCBI Taxonomy" id="449393"/>
    <lineage>
        <taxon>unclassified sequences</taxon>
        <taxon>metagenomes</taxon>
        <taxon>ecological metagenomes</taxon>
    </lineage>
</organism>
<protein>
    <submittedName>
        <fullName evidence="1">Unannotated protein</fullName>
    </submittedName>
</protein>
<dbReference type="EMBL" id="CAEZWE010000078">
    <property type="protein sequence ID" value="CAB4662248.1"/>
    <property type="molecule type" value="Genomic_DNA"/>
</dbReference>
<name>A0A6J6LMG7_9ZZZZ</name>
<evidence type="ECO:0000313" key="1">
    <source>
        <dbReference type="EMBL" id="CAB4662248.1"/>
    </source>
</evidence>
<accession>A0A6J6LMG7</accession>
<sequence>MRYSTSTRHELFPMLCTCRHNKVKFAIEGLQHCVHTKCSLSNRQRQCVHQVIIHAFKVWMCCHSNMDIQITCGATTRAHRTSVGKTQCLPRANAGRYINCVGLFRHHATVTRAHRTRRHDDLPHSPATATWASGNHLTQHALSHAPHLTKPTTFSTLHRLGSCSCTGAFA</sequence>
<gene>
    <name evidence="1" type="ORF">UFOPK2169_01491</name>
</gene>
<dbReference type="AlphaFoldDB" id="A0A6J6LMG7"/>